<evidence type="ECO:0000256" key="13">
    <source>
        <dbReference type="SAM" id="Phobius"/>
    </source>
</evidence>
<evidence type="ECO:0000256" key="7">
    <source>
        <dbReference type="ARBA" id="ARBA00022723"/>
    </source>
</evidence>
<comment type="similarity">
    <text evidence="3">Belongs to the cytochrome b560 family.</text>
</comment>
<evidence type="ECO:0000256" key="3">
    <source>
        <dbReference type="ARBA" id="ARBA00007244"/>
    </source>
</evidence>
<dbReference type="GO" id="GO:0046872">
    <property type="term" value="F:metal ion binding"/>
    <property type="evidence" value="ECO:0007669"/>
    <property type="project" value="UniProtKB-KW"/>
</dbReference>
<evidence type="ECO:0000256" key="11">
    <source>
        <dbReference type="ARBA" id="ARBA00025912"/>
    </source>
</evidence>
<comment type="subcellular location">
    <subcellularLocation>
        <location evidence="2">Membrane</location>
    </subcellularLocation>
</comment>
<dbReference type="Proteomes" id="UP000245765">
    <property type="component" value="Unassembled WGS sequence"/>
</dbReference>
<evidence type="ECO:0000256" key="6">
    <source>
        <dbReference type="ARBA" id="ARBA00022692"/>
    </source>
</evidence>
<sequence length="113" mass="12230">MDTRPRSHPTYIAFLVHRISGLLLALFLPLHFWALSRAIQGEAALENFLRWTDNGLVKASETLLVILLAAHLAGGLRVLALEFLGWRSSQKTLVAASAGVSLAAGLLFLLNVG</sequence>
<feature type="transmembrane region" description="Helical" evidence="13">
    <location>
        <begin position="92"/>
        <end position="110"/>
    </location>
</feature>
<organism evidence="14 15">
    <name type="scientific">Falsiroseomonas bella</name>
    <dbReference type="NCBI Taxonomy" id="2184016"/>
    <lineage>
        <taxon>Bacteria</taxon>
        <taxon>Pseudomonadati</taxon>
        <taxon>Pseudomonadota</taxon>
        <taxon>Alphaproteobacteria</taxon>
        <taxon>Acetobacterales</taxon>
        <taxon>Roseomonadaceae</taxon>
        <taxon>Falsiroseomonas</taxon>
    </lineage>
</organism>
<dbReference type="GO" id="GO:0009055">
    <property type="term" value="F:electron transfer activity"/>
    <property type="evidence" value="ECO:0007669"/>
    <property type="project" value="InterPro"/>
</dbReference>
<evidence type="ECO:0000256" key="1">
    <source>
        <dbReference type="ARBA" id="ARBA00004050"/>
    </source>
</evidence>
<dbReference type="NCBIfam" id="TIGR02970">
    <property type="entry name" value="succ_dehyd_cytB"/>
    <property type="match status" value="1"/>
</dbReference>
<dbReference type="Pfam" id="PF01127">
    <property type="entry name" value="Sdh_cyt"/>
    <property type="match status" value="1"/>
</dbReference>
<evidence type="ECO:0000313" key="14">
    <source>
        <dbReference type="EMBL" id="PWS35303.1"/>
    </source>
</evidence>
<evidence type="ECO:0000256" key="2">
    <source>
        <dbReference type="ARBA" id="ARBA00004370"/>
    </source>
</evidence>
<dbReference type="GO" id="GO:0006099">
    <property type="term" value="P:tricarboxylic acid cycle"/>
    <property type="evidence" value="ECO:0007669"/>
    <property type="project" value="InterPro"/>
</dbReference>
<evidence type="ECO:0000256" key="10">
    <source>
        <dbReference type="ARBA" id="ARBA00023136"/>
    </source>
</evidence>
<comment type="subunit">
    <text evidence="11">Part of an enzyme complex containing four subunits: a flavoprotein, an iron-sulfur protein, plus two membrane-anchoring proteins, SdhC and SdhD. The complex can form homotrimers.</text>
</comment>
<keyword evidence="8 13" id="KW-1133">Transmembrane helix</keyword>
<dbReference type="InterPro" id="IPR034804">
    <property type="entry name" value="SQR/QFR_C/D"/>
</dbReference>
<dbReference type="GO" id="GO:0016020">
    <property type="term" value="C:membrane"/>
    <property type="evidence" value="ECO:0007669"/>
    <property type="project" value="UniProtKB-SubCell"/>
</dbReference>
<keyword evidence="10 13" id="KW-0472">Membrane</keyword>
<reference evidence="15" key="1">
    <citation type="submission" date="2018-05" db="EMBL/GenBank/DDBJ databases">
        <authorList>
            <person name="Du Z."/>
            <person name="Wang X."/>
        </authorList>
    </citation>
    <scope>NUCLEOTIDE SEQUENCE [LARGE SCALE GENOMIC DNA]</scope>
    <source>
        <strain evidence="15">CQN31</strain>
    </source>
</reference>
<keyword evidence="15" id="KW-1185">Reference proteome</keyword>
<keyword evidence="6 13" id="KW-0812">Transmembrane</keyword>
<evidence type="ECO:0000313" key="15">
    <source>
        <dbReference type="Proteomes" id="UP000245765"/>
    </source>
</evidence>
<evidence type="ECO:0000256" key="9">
    <source>
        <dbReference type="ARBA" id="ARBA00023004"/>
    </source>
</evidence>
<keyword evidence="7 12" id="KW-0479">Metal-binding</keyword>
<dbReference type="InterPro" id="IPR000701">
    <property type="entry name" value="SuccDH_FuR_B_TM-su"/>
</dbReference>
<protein>
    <recommendedName>
        <fullName evidence="4">Succinate dehydrogenase cytochrome b556 subunit</fullName>
    </recommendedName>
</protein>
<proteinExistence type="inferred from homology"/>
<gene>
    <name evidence="14" type="primary">sdhC</name>
    <name evidence="14" type="ORF">DFH01_22825</name>
</gene>
<keyword evidence="9 12" id="KW-0408">Iron</keyword>
<comment type="cofactor">
    <cofactor evidence="12">
        <name>heme</name>
        <dbReference type="ChEBI" id="CHEBI:30413"/>
    </cofactor>
    <text evidence="12">The heme is bound between the two transmembrane subunits.</text>
</comment>
<dbReference type="PIRSF" id="PIRSF000178">
    <property type="entry name" value="SDH_cyt_b560"/>
    <property type="match status" value="1"/>
</dbReference>
<evidence type="ECO:0000256" key="4">
    <source>
        <dbReference type="ARBA" id="ARBA00020076"/>
    </source>
</evidence>
<evidence type="ECO:0000256" key="12">
    <source>
        <dbReference type="PIRSR" id="PIRSR000178-1"/>
    </source>
</evidence>
<feature type="binding site" description="axial binding residue" evidence="12">
    <location>
        <position position="71"/>
    </location>
    <ligand>
        <name>heme</name>
        <dbReference type="ChEBI" id="CHEBI:30413"/>
        <note>ligand shared with second transmembrane subunit</note>
    </ligand>
    <ligandPart>
        <name>Fe</name>
        <dbReference type="ChEBI" id="CHEBI:18248"/>
    </ligandPart>
</feature>
<name>A0A317FA21_9PROT</name>
<evidence type="ECO:0000256" key="8">
    <source>
        <dbReference type="ARBA" id="ARBA00022989"/>
    </source>
</evidence>
<dbReference type="PANTHER" id="PTHR41910:SF1">
    <property type="entry name" value="SUCCINATE DEHYDROGENASE HYDROPHOBIC MEMBRANE ANCHOR SUBUNIT"/>
    <property type="match status" value="1"/>
</dbReference>
<comment type="caution">
    <text evidence="14">The sequence shown here is derived from an EMBL/GenBank/DDBJ whole genome shotgun (WGS) entry which is preliminary data.</text>
</comment>
<dbReference type="OrthoDB" id="7364127at2"/>
<evidence type="ECO:0000256" key="5">
    <source>
        <dbReference type="ARBA" id="ARBA00022617"/>
    </source>
</evidence>
<dbReference type="AlphaFoldDB" id="A0A317FA21"/>
<dbReference type="InterPro" id="IPR014314">
    <property type="entry name" value="Succ_DH_cytb556"/>
</dbReference>
<comment type="function">
    <text evidence="1">Membrane-anchoring subunit of succinate dehydrogenase (SDH).</text>
</comment>
<dbReference type="SUPFAM" id="SSF81343">
    <property type="entry name" value="Fumarate reductase respiratory complex transmembrane subunits"/>
    <property type="match status" value="1"/>
</dbReference>
<feature type="transmembrane region" description="Helical" evidence="13">
    <location>
        <begin position="62"/>
        <end position="80"/>
    </location>
</feature>
<dbReference type="PANTHER" id="PTHR41910">
    <property type="entry name" value="SUCCINATE DEHYDROGENASE 2 MEMBRANE SUBUNIT SDHC"/>
    <property type="match status" value="1"/>
</dbReference>
<dbReference type="Gene3D" id="1.20.1300.10">
    <property type="entry name" value="Fumarate reductase/succinate dehydrogenase, transmembrane subunit"/>
    <property type="match status" value="1"/>
</dbReference>
<dbReference type="InterPro" id="IPR039023">
    <property type="entry name" value="SdhC_prok"/>
</dbReference>
<accession>A0A317FA21</accession>
<keyword evidence="5 12" id="KW-0349">Heme</keyword>
<dbReference type="EMBL" id="QGNA01000005">
    <property type="protein sequence ID" value="PWS35303.1"/>
    <property type="molecule type" value="Genomic_DNA"/>
</dbReference>